<proteinExistence type="predicted"/>
<sequence>MAHDFLIVDNEADIRALDRGILEDEGYSTREAGNSDAPLEPFRARRPNLNIQEIWLPSLEPGRLGLLAGANNDPPVCRG</sequence>
<dbReference type="EMBL" id="CU459003">
    <property type="protein sequence ID" value="CAM74019.1"/>
    <property type="molecule type" value="Genomic_DNA"/>
</dbReference>
<evidence type="ECO:0000313" key="1">
    <source>
        <dbReference type="EMBL" id="CAM74019.1"/>
    </source>
</evidence>
<protein>
    <submittedName>
        <fullName evidence="1">Response regulator containing CheY-like receiver</fullName>
    </submittedName>
</protein>
<name>A4TTR2_9PROT</name>
<dbReference type="InterPro" id="IPR011006">
    <property type="entry name" value="CheY-like_superfamily"/>
</dbReference>
<organism evidence="1">
    <name type="scientific">Magnetospirillum gryphiswaldense</name>
    <dbReference type="NCBI Taxonomy" id="55518"/>
    <lineage>
        <taxon>Bacteria</taxon>
        <taxon>Pseudomonadati</taxon>
        <taxon>Pseudomonadota</taxon>
        <taxon>Alphaproteobacteria</taxon>
        <taxon>Rhodospirillales</taxon>
        <taxon>Rhodospirillaceae</taxon>
        <taxon>Magnetospirillum</taxon>
    </lineage>
</organism>
<reference evidence="1" key="1">
    <citation type="journal article" date="2007" name="J. Bacteriol.">
        <title>Comparative genome analysis of four magnetotactic bacteria reveals a complex set of group-specific genes implicated in magnetosome biomineralization and function.</title>
        <authorList>
            <person name="Richter M."/>
            <person name="Kube M."/>
            <person name="Bazylinski D.A."/>
            <person name="Lombardot T."/>
            <person name="Gloeckner F.O."/>
            <person name="Reinhardt R."/>
            <person name="Schueler D."/>
        </authorList>
    </citation>
    <scope>NUCLEOTIDE SEQUENCE</scope>
    <source>
        <strain evidence="1">MSR-1</strain>
    </source>
</reference>
<dbReference type="SUPFAM" id="SSF52172">
    <property type="entry name" value="CheY-like"/>
    <property type="match status" value="1"/>
</dbReference>
<accession>A4TTR2</accession>
<gene>
    <name evidence="1" type="ORF">MGR_0264</name>
</gene>
<dbReference type="AlphaFoldDB" id="A4TTR2"/>